<dbReference type="PANTHER" id="PTHR44157:SF1">
    <property type="entry name" value="DNAJ HOMOLOG SUBFAMILY C MEMBER 11"/>
    <property type="match status" value="1"/>
</dbReference>
<keyword evidence="4" id="KW-0812">Transmembrane</keyword>
<organism evidence="6 7">
    <name type="scientific">Penicillium arizonense</name>
    <dbReference type="NCBI Taxonomy" id="1835702"/>
    <lineage>
        <taxon>Eukaryota</taxon>
        <taxon>Fungi</taxon>
        <taxon>Dikarya</taxon>
        <taxon>Ascomycota</taxon>
        <taxon>Pezizomycotina</taxon>
        <taxon>Eurotiomycetes</taxon>
        <taxon>Eurotiomycetidae</taxon>
        <taxon>Eurotiales</taxon>
        <taxon>Aspergillaceae</taxon>
        <taxon>Penicillium</taxon>
    </lineage>
</organism>
<dbReference type="Proteomes" id="UP000177622">
    <property type="component" value="Unassembled WGS sequence"/>
</dbReference>
<evidence type="ECO:0000256" key="3">
    <source>
        <dbReference type="ARBA" id="ARBA00023186"/>
    </source>
</evidence>
<dbReference type="STRING" id="1835702.A0A1F5LUS6"/>
<dbReference type="EMBL" id="LXJU01000002">
    <property type="protein sequence ID" value="OGE56935.1"/>
    <property type="molecule type" value="Genomic_DNA"/>
</dbReference>
<evidence type="ECO:0000256" key="1">
    <source>
        <dbReference type="ARBA" id="ARBA00004370"/>
    </source>
</evidence>
<dbReference type="Pfam" id="PF22774">
    <property type="entry name" value="DNAJC11_beta-barrel"/>
    <property type="match status" value="1"/>
</dbReference>
<dbReference type="PROSITE" id="PS50076">
    <property type="entry name" value="DNAJ_2"/>
    <property type="match status" value="1"/>
</dbReference>
<proteinExistence type="predicted"/>
<evidence type="ECO:0000313" key="7">
    <source>
        <dbReference type="Proteomes" id="UP000177622"/>
    </source>
</evidence>
<dbReference type="PRINTS" id="PR00625">
    <property type="entry name" value="JDOMAIN"/>
</dbReference>
<comment type="caution">
    <text evidence="6">The sequence shown here is derived from an EMBL/GenBank/DDBJ whole genome shotgun (WGS) entry which is preliminary data.</text>
</comment>
<accession>A0A1F5LUS6</accession>
<dbReference type="GO" id="GO:0042407">
    <property type="term" value="P:cristae formation"/>
    <property type="evidence" value="ECO:0007669"/>
    <property type="project" value="TreeGrafter"/>
</dbReference>
<comment type="subcellular location">
    <subcellularLocation>
        <location evidence="1">Membrane</location>
    </subcellularLocation>
</comment>
<dbReference type="InterPro" id="IPR036869">
    <property type="entry name" value="J_dom_sf"/>
</dbReference>
<dbReference type="SUPFAM" id="SSF46565">
    <property type="entry name" value="Chaperone J-domain"/>
    <property type="match status" value="1"/>
</dbReference>
<keyword evidence="2 4" id="KW-0472">Membrane</keyword>
<keyword evidence="3" id="KW-0143">Chaperone</keyword>
<dbReference type="Pfam" id="PF00226">
    <property type="entry name" value="DnaJ"/>
    <property type="match status" value="1"/>
</dbReference>
<dbReference type="GO" id="GO:0005739">
    <property type="term" value="C:mitochondrion"/>
    <property type="evidence" value="ECO:0007669"/>
    <property type="project" value="GOC"/>
</dbReference>
<feature type="transmembrane region" description="Helical" evidence="4">
    <location>
        <begin position="583"/>
        <end position="604"/>
    </location>
</feature>
<dbReference type="InterPro" id="IPR024586">
    <property type="entry name" value="DnaJ-like_C11_C"/>
</dbReference>
<reference evidence="6 7" key="1">
    <citation type="journal article" date="2016" name="Sci. Rep.">
        <title>Penicillium arizonense, a new, genome sequenced fungal species, reveals a high chemical diversity in secreted metabolites.</title>
        <authorList>
            <person name="Grijseels S."/>
            <person name="Nielsen J.C."/>
            <person name="Randelovic M."/>
            <person name="Nielsen J."/>
            <person name="Nielsen K.F."/>
            <person name="Workman M."/>
            <person name="Frisvad J.C."/>
        </authorList>
    </citation>
    <scope>NUCLEOTIDE SEQUENCE [LARGE SCALE GENOMIC DNA]</scope>
    <source>
        <strain evidence="6 7">CBS 141311</strain>
    </source>
</reference>
<gene>
    <name evidence="6" type="ORF">PENARI_c002G00026</name>
</gene>
<evidence type="ECO:0000256" key="2">
    <source>
        <dbReference type="ARBA" id="ARBA00023136"/>
    </source>
</evidence>
<dbReference type="Gene3D" id="1.10.287.110">
    <property type="entry name" value="DnaJ domain"/>
    <property type="match status" value="1"/>
</dbReference>
<feature type="domain" description="J" evidence="5">
    <location>
        <begin position="37"/>
        <end position="106"/>
    </location>
</feature>
<dbReference type="PANTHER" id="PTHR44157">
    <property type="entry name" value="DNAJ HOMOLOG SUBFAMILY C MEMBER 11"/>
    <property type="match status" value="1"/>
</dbReference>
<dbReference type="InterPro" id="IPR001623">
    <property type="entry name" value="DnaJ_domain"/>
</dbReference>
<evidence type="ECO:0000259" key="5">
    <source>
        <dbReference type="PROSITE" id="PS50076"/>
    </source>
</evidence>
<name>A0A1F5LUS6_PENAI</name>
<dbReference type="GeneID" id="34571864"/>
<dbReference type="InterPro" id="IPR018253">
    <property type="entry name" value="DnaJ_domain_CS"/>
</dbReference>
<dbReference type="CDD" id="cd06257">
    <property type="entry name" value="DnaJ"/>
    <property type="match status" value="1"/>
</dbReference>
<dbReference type="OrthoDB" id="666364at2759"/>
<dbReference type="PROSITE" id="PS00636">
    <property type="entry name" value="DNAJ_1"/>
    <property type="match status" value="1"/>
</dbReference>
<evidence type="ECO:0000256" key="4">
    <source>
        <dbReference type="SAM" id="Phobius"/>
    </source>
</evidence>
<dbReference type="GO" id="GO:0016020">
    <property type="term" value="C:membrane"/>
    <property type="evidence" value="ECO:0007669"/>
    <property type="project" value="UniProtKB-SubCell"/>
</dbReference>
<dbReference type="RefSeq" id="XP_022492362.1">
    <property type="nucleotide sequence ID" value="XM_022627130.1"/>
</dbReference>
<keyword evidence="4" id="KW-1133">Transmembrane helix</keyword>
<keyword evidence="7" id="KW-1185">Reference proteome</keyword>
<dbReference type="Pfam" id="PF11875">
    <property type="entry name" value="DnaJ-like_C11_C"/>
    <property type="match status" value="1"/>
</dbReference>
<dbReference type="InterPro" id="IPR052243">
    <property type="entry name" value="Mito_inner_membrane_organizer"/>
</dbReference>
<sequence length="757" mass="84668">MSSQFDQLPSGEFRATVEDDGLDADYSMIAEYPEEVDYYVLLGLSRKPPPTDADIRSAYRNLTLSFHPDKQPPHLRDAAESHFRHIQEAYETLIDPNKRTVYDIAGAEGVRQEWGQLGAMGIGGEAQRQEVGVKAMSPDEFRRWFLKTMKKRERKAVESLVSSRGSITLGVNASSMISVDKDEDVTFHIPSPKVTTYGVSYNFRTPLSIPQLWTTEKDEDSQNAEDTEELQDEKLEDIQVTLNAGIAGGLARPMKKVTIEYEDGTEGDESIQMPPIVASQNFQFGATVRPNFKNLVGTKGIWAKHPFSLLRDSSVTIDALLLPTPTVKVNLARAFQPLPGIKPFQVSATSIHTRSLLETPPSLEVQVSKEIAKRKIGVFTWSSGLIDWPELLQERFSSLGMSAQSAVASMNEVSNLQIGLISLPSENTMEFNDDDEESEELDEDTRHLLTKKRNINRSAESWQTHLQVSPGGGGLVLTYSRNLFSGKPADDPVKTEWSSEGYFPMPTMDQARAVRLEISSVLGLDMSLQWTIKGVRRVGEYTRVGLGIGIADKGIMMTVSWSRLGQNINLPINVCPANEATSGAAALAAIFPWLAYCAVEFGYIRPRDRKKRRQAAAKRHRELTKLIPKKREESLQAIELMSDQVQRRQAREETQDGLIILKAEYGYIPPVNKKPKNGFTEPRVIDVTIPVAALVNRGQLVIPGKSIKFQILGFHDPAPLLPKRLKIWYKFQGREHYVETGDKEDVVCPMRTHLMSV</sequence>
<dbReference type="AlphaFoldDB" id="A0A1F5LUS6"/>
<dbReference type="SMART" id="SM00271">
    <property type="entry name" value="DnaJ"/>
    <property type="match status" value="1"/>
</dbReference>
<dbReference type="InterPro" id="IPR055225">
    <property type="entry name" value="DNAJC11-like_beta-barrel"/>
</dbReference>
<protein>
    <recommendedName>
        <fullName evidence="5">J domain-containing protein</fullName>
    </recommendedName>
</protein>
<evidence type="ECO:0000313" key="6">
    <source>
        <dbReference type="EMBL" id="OGE56935.1"/>
    </source>
</evidence>